<dbReference type="PANTHER" id="PTHR33219:SF14">
    <property type="entry name" value="PROTEIN COFACTOR ASSEMBLY OF COMPLEX C SUBUNIT B CCB3, CHLOROPLASTIC-RELATED"/>
    <property type="match status" value="1"/>
</dbReference>
<reference evidence="3 4" key="1">
    <citation type="submission" date="2018-11" db="EMBL/GenBank/DDBJ databases">
        <title>Genomic Encyclopedia of Type Strains, Phase IV (KMG-IV): sequencing the most valuable type-strain genomes for metagenomic binning, comparative biology and taxonomic classification.</title>
        <authorList>
            <person name="Goeker M."/>
        </authorList>
    </citation>
    <scope>NUCLEOTIDE SEQUENCE [LARGE SCALE GENOMIC DNA]</scope>
    <source>
        <strain evidence="3 4">DSM 21945</strain>
    </source>
</reference>
<evidence type="ECO:0000313" key="4">
    <source>
        <dbReference type="Proteomes" id="UP000268033"/>
    </source>
</evidence>
<dbReference type="OrthoDB" id="9806665at2"/>
<evidence type="ECO:0000313" key="3">
    <source>
        <dbReference type="EMBL" id="ROQ30682.1"/>
    </source>
</evidence>
<dbReference type="RefSeq" id="WP_050657957.1">
    <property type="nucleotide sequence ID" value="NZ_JBLXAC010000002.1"/>
</dbReference>
<feature type="transmembrane region" description="Helical" evidence="2">
    <location>
        <begin position="7"/>
        <end position="25"/>
    </location>
</feature>
<evidence type="ECO:0000256" key="1">
    <source>
        <dbReference type="ARBA" id="ARBA00010894"/>
    </source>
</evidence>
<dbReference type="GO" id="GO:0016020">
    <property type="term" value="C:membrane"/>
    <property type="evidence" value="ECO:0007669"/>
    <property type="project" value="InterPro"/>
</dbReference>
<dbReference type="STRING" id="584787.GCA_001247655_01958"/>
<dbReference type="AlphaFoldDB" id="A0A3N1PGU5"/>
<proteinExistence type="inferred from homology"/>
<comment type="caution">
    <text evidence="3">The sequence shown here is derived from an EMBL/GenBank/DDBJ whole genome shotgun (WGS) entry which is preliminary data.</text>
</comment>
<dbReference type="Pfam" id="PF02325">
    <property type="entry name" value="CCB3_YggT"/>
    <property type="match status" value="2"/>
</dbReference>
<feature type="transmembrane region" description="Helical" evidence="2">
    <location>
        <begin position="66"/>
        <end position="84"/>
    </location>
</feature>
<dbReference type="EMBL" id="RJUL01000001">
    <property type="protein sequence ID" value="ROQ30682.1"/>
    <property type="molecule type" value="Genomic_DNA"/>
</dbReference>
<keyword evidence="4" id="KW-1185">Reference proteome</keyword>
<comment type="similarity">
    <text evidence="1">Belongs to the YggT family.</text>
</comment>
<protein>
    <submittedName>
        <fullName evidence="3">YggT family protein</fullName>
    </submittedName>
</protein>
<accession>A0A3N1PGU5</accession>
<organism evidence="3 4">
    <name type="scientific">Gallaecimonas pentaromativorans</name>
    <dbReference type="NCBI Taxonomy" id="584787"/>
    <lineage>
        <taxon>Bacteria</taxon>
        <taxon>Pseudomonadati</taxon>
        <taxon>Pseudomonadota</taxon>
        <taxon>Gammaproteobacteria</taxon>
        <taxon>Enterobacterales</taxon>
        <taxon>Gallaecimonadaceae</taxon>
        <taxon>Gallaecimonas</taxon>
    </lineage>
</organism>
<gene>
    <name evidence="3" type="ORF">EDC28_101368</name>
</gene>
<feature type="transmembrane region" description="Helical" evidence="2">
    <location>
        <begin position="91"/>
        <end position="124"/>
    </location>
</feature>
<name>A0A3N1PGU5_9GAMM</name>
<evidence type="ECO:0000256" key="2">
    <source>
        <dbReference type="SAM" id="Phobius"/>
    </source>
</evidence>
<keyword evidence="2" id="KW-0812">Transmembrane</keyword>
<feature type="transmembrane region" description="Helical" evidence="2">
    <location>
        <begin position="144"/>
        <end position="169"/>
    </location>
</feature>
<dbReference type="InterPro" id="IPR003425">
    <property type="entry name" value="CCB3/YggT"/>
</dbReference>
<dbReference type="Proteomes" id="UP000268033">
    <property type="component" value="Unassembled WGS sequence"/>
</dbReference>
<sequence>MNALVFLFKTLFELYIMVVLLRVWLQWAKADFYNPFSQFVVKATQPIVRPLRKVIPSLGPIDTASVLFALVLSALEVVVLNLLLGGGIPPLLSILFTGAILLVSTIFQLIIYVIFAGVILSWVVRGYHPVAAALFQLTEPLLRPIRSILPSMGGLDLSPMVLLLGLYFIRILLTDLTGIGF</sequence>
<keyword evidence="2" id="KW-0472">Membrane</keyword>
<keyword evidence="2" id="KW-1133">Transmembrane helix</keyword>
<dbReference type="PANTHER" id="PTHR33219">
    <property type="entry name" value="YLMG HOMOLOG PROTEIN 2, CHLOROPLASTIC"/>
    <property type="match status" value="1"/>
</dbReference>